<gene>
    <name evidence="1" type="ORF">AVEN_7093_1</name>
</gene>
<evidence type="ECO:0000313" key="1">
    <source>
        <dbReference type="EMBL" id="GBN42977.1"/>
    </source>
</evidence>
<protein>
    <recommendedName>
        <fullName evidence="3">DUF4817 domain-containing protein</fullName>
    </recommendedName>
</protein>
<organism evidence="1 2">
    <name type="scientific">Araneus ventricosus</name>
    <name type="common">Orbweaver spider</name>
    <name type="synonym">Epeira ventricosa</name>
    <dbReference type="NCBI Taxonomy" id="182803"/>
    <lineage>
        <taxon>Eukaryota</taxon>
        <taxon>Metazoa</taxon>
        <taxon>Ecdysozoa</taxon>
        <taxon>Arthropoda</taxon>
        <taxon>Chelicerata</taxon>
        <taxon>Arachnida</taxon>
        <taxon>Araneae</taxon>
        <taxon>Araneomorphae</taxon>
        <taxon>Entelegynae</taxon>
        <taxon>Araneoidea</taxon>
        <taxon>Araneidae</taxon>
        <taxon>Araneus</taxon>
    </lineage>
</organism>
<name>A0A4Y2NYA5_ARAVE</name>
<keyword evidence="2" id="KW-1185">Reference proteome</keyword>
<dbReference type="OrthoDB" id="6459847at2759"/>
<comment type="caution">
    <text evidence="1">The sequence shown here is derived from an EMBL/GenBank/DDBJ whole genome shotgun (WGS) entry which is preliminary data.</text>
</comment>
<reference evidence="1 2" key="1">
    <citation type="journal article" date="2019" name="Sci. Rep.">
        <title>Orb-weaving spider Araneus ventricosus genome elucidates the spidroin gene catalogue.</title>
        <authorList>
            <person name="Kono N."/>
            <person name="Nakamura H."/>
            <person name="Ohtoshi R."/>
            <person name="Moran D.A.P."/>
            <person name="Shinohara A."/>
            <person name="Yoshida Y."/>
            <person name="Fujiwara M."/>
            <person name="Mori M."/>
            <person name="Tomita M."/>
            <person name="Arakawa K."/>
        </authorList>
    </citation>
    <scope>NUCLEOTIDE SEQUENCE [LARGE SCALE GENOMIC DNA]</scope>
</reference>
<evidence type="ECO:0000313" key="2">
    <source>
        <dbReference type="Proteomes" id="UP000499080"/>
    </source>
</evidence>
<accession>A0A4Y2NYA5</accession>
<dbReference type="Proteomes" id="UP000499080">
    <property type="component" value="Unassembled WGS sequence"/>
</dbReference>
<sequence>MYTCMFRCRVMSLRVLFSCDFQKRKLINIQQLFEWFIEIEMAKCHENVKAVQRAWQEEFHNKNWSDKRSVVHTINSKVSSRVMNVFRSHLTALLVKEGGHFEPLHQ</sequence>
<evidence type="ECO:0008006" key="3">
    <source>
        <dbReference type="Google" id="ProtNLM"/>
    </source>
</evidence>
<proteinExistence type="predicted"/>
<dbReference type="AlphaFoldDB" id="A0A4Y2NYA5"/>
<dbReference type="EMBL" id="BGPR01009898">
    <property type="protein sequence ID" value="GBN42977.1"/>
    <property type="molecule type" value="Genomic_DNA"/>
</dbReference>